<comment type="caution">
    <text evidence="8">The sequence shown here is derived from an EMBL/GenBank/DDBJ whole genome shotgun (WGS) entry which is preliminary data.</text>
</comment>
<feature type="transmembrane region" description="Helical" evidence="6">
    <location>
        <begin position="64"/>
        <end position="82"/>
    </location>
</feature>
<dbReference type="OrthoDB" id="8478829at2"/>
<evidence type="ECO:0000256" key="3">
    <source>
        <dbReference type="ARBA" id="ARBA00022989"/>
    </source>
</evidence>
<feature type="transmembrane region" description="Helical" evidence="6">
    <location>
        <begin position="33"/>
        <end position="52"/>
    </location>
</feature>
<evidence type="ECO:0000256" key="1">
    <source>
        <dbReference type="ARBA" id="ARBA00004141"/>
    </source>
</evidence>
<evidence type="ECO:0000313" key="9">
    <source>
        <dbReference type="Proteomes" id="UP000280346"/>
    </source>
</evidence>
<evidence type="ECO:0000256" key="4">
    <source>
        <dbReference type="ARBA" id="ARBA00023136"/>
    </source>
</evidence>
<keyword evidence="4 6" id="KW-0472">Membrane</keyword>
<evidence type="ECO:0000256" key="5">
    <source>
        <dbReference type="SAM" id="MobiDB-lite"/>
    </source>
</evidence>
<protein>
    <submittedName>
        <fullName evidence="8">O-antigen ligase family protein</fullName>
    </submittedName>
</protein>
<dbReference type="PANTHER" id="PTHR37422">
    <property type="entry name" value="TEICHURONIC ACID BIOSYNTHESIS PROTEIN TUAE"/>
    <property type="match status" value="1"/>
</dbReference>
<evidence type="ECO:0000256" key="6">
    <source>
        <dbReference type="SAM" id="Phobius"/>
    </source>
</evidence>
<feature type="transmembrane region" description="Helical" evidence="6">
    <location>
        <begin position="241"/>
        <end position="259"/>
    </location>
</feature>
<feature type="transmembrane region" description="Helical" evidence="6">
    <location>
        <begin position="271"/>
        <end position="290"/>
    </location>
</feature>
<proteinExistence type="predicted"/>
<dbReference type="AlphaFoldDB" id="A0A433J9V6"/>
<dbReference type="RefSeq" id="WP_126997710.1">
    <property type="nucleotide sequence ID" value="NZ_JBNPXW010000005.1"/>
</dbReference>
<organism evidence="8 9">
    <name type="scientific">Azospirillum doebereinerae</name>
    <dbReference type="NCBI Taxonomy" id="92933"/>
    <lineage>
        <taxon>Bacteria</taxon>
        <taxon>Pseudomonadati</taxon>
        <taxon>Pseudomonadota</taxon>
        <taxon>Alphaproteobacteria</taxon>
        <taxon>Rhodospirillales</taxon>
        <taxon>Azospirillaceae</taxon>
        <taxon>Azospirillum</taxon>
    </lineage>
</organism>
<reference evidence="8 9" key="1">
    <citation type="submission" date="2018-12" db="EMBL/GenBank/DDBJ databases">
        <authorList>
            <person name="Yang Y."/>
        </authorList>
    </citation>
    <scope>NUCLEOTIDE SEQUENCE [LARGE SCALE GENOMIC DNA]</scope>
    <source>
        <strain evidence="8 9">GSF71</strain>
    </source>
</reference>
<dbReference type="PANTHER" id="PTHR37422:SF23">
    <property type="entry name" value="TEICHURONIC ACID BIOSYNTHESIS PROTEIN TUAE"/>
    <property type="match status" value="1"/>
</dbReference>
<feature type="transmembrane region" description="Helical" evidence="6">
    <location>
        <begin position="126"/>
        <end position="143"/>
    </location>
</feature>
<feature type="transmembrane region" description="Helical" evidence="6">
    <location>
        <begin position="368"/>
        <end position="389"/>
    </location>
</feature>
<feature type="transmembrane region" description="Helical" evidence="6">
    <location>
        <begin position="192"/>
        <end position="212"/>
    </location>
</feature>
<dbReference type="InterPro" id="IPR051533">
    <property type="entry name" value="WaaL-like"/>
</dbReference>
<dbReference type="Pfam" id="PF04932">
    <property type="entry name" value="Wzy_C"/>
    <property type="match status" value="1"/>
</dbReference>
<accession>A0A433J9V6</accession>
<evidence type="ECO:0000313" key="8">
    <source>
        <dbReference type="EMBL" id="RUQ72092.1"/>
    </source>
</evidence>
<dbReference type="EMBL" id="RZIJ01000007">
    <property type="protein sequence ID" value="RUQ72092.1"/>
    <property type="molecule type" value="Genomic_DNA"/>
</dbReference>
<keyword evidence="8" id="KW-0436">Ligase</keyword>
<comment type="subcellular location">
    <subcellularLocation>
        <location evidence="1">Membrane</location>
        <topology evidence="1">Multi-pass membrane protein</topology>
    </subcellularLocation>
</comment>
<feature type="domain" description="O-antigen ligase-related" evidence="7">
    <location>
        <begin position="226"/>
        <end position="375"/>
    </location>
</feature>
<keyword evidence="9" id="KW-1185">Reference proteome</keyword>
<feature type="transmembrane region" description="Helical" evidence="6">
    <location>
        <begin position="152"/>
        <end position="172"/>
    </location>
</feature>
<dbReference type="GO" id="GO:0016020">
    <property type="term" value="C:membrane"/>
    <property type="evidence" value="ECO:0007669"/>
    <property type="project" value="UniProtKB-SubCell"/>
</dbReference>
<keyword evidence="2 6" id="KW-0812">Transmembrane</keyword>
<dbReference type="InterPro" id="IPR007016">
    <property type="entry name" value="O-antigen_ligase-rel_domated"/>
</dbReference>
<evidence type="ECO:0000256" key="2">
    <source>
        <dbReference type="ARBA" id="ARBA00022692"/>
    </source>
</evidence>
<evidence type="ECO:0000259" key="7">
    <source>
        <dbReference type="Pfam" id="PF04932"/>
    </source>
</evidence>
<keyword evidence="3 6" id="KW-1133">Transmembrane helix</keyword>
<sequence length="450" mass="49827">MHVPLNQRVGDQGLGDRTFGPELGPERRSGQRFGVLDVLFSIETSFILFLVAGRYKALPEFQSFPVDPTLLFFVLTLGLIVHKCAMGQLKPMPLDAPGLLMLAFCAYGFVSVYWSSLEPKNVDKAWRFVMVSVSGYFLASVLAQEQERRERMVLLMIAFSGALLLYYAYFRWVVGIDIYELENTGRIRGNNYLEYGTHAAYVFYGCLALTVYGPRRWLAAGIAGGVASLFLLAFIGARGPLVFSLLGIPLAGAALFLNLRRLGAGVRRLALLLLVLAVLAWVGYGALVAVKGFAAASEELYTIERLSLQLSNESTSSLDVRSAGRDLAFRRWLEQPLFGWGMGEFRLQYSVLDYPHNLLLEVLMEMGLVGAVLFIPTQIIALFVCFRVVRDPVCGWIDMAIVLKFVTDFVSHLSVEGYLGDNRIYFALLALAIGLRHSDRSALSGQGRAA</sequence>
<dbReference type="GO" id="GO:0016874">
    <property type="term" value="F:ligase activity"/>
    <property type="evidence" value="ECO:0007669"/>
    <property type="project" value="UniProtKB-KW"/>
</dbReference>
<name>A0A433J9V6_9PROT</name>
<feature type="transmembrane region" description="Helical" evidence="6">
    <location>
        <begin position="217"/>
        <end position="235"/>
    </location>
</feature>
<feature type="region of interest" description="Disordered" evidence="5">
    <location>
        <begin position="1"/>
        <end position="25"/>
    </location>
</feature>
<gene>
    <name evidence="8" type="ORF">EJ913_11040</name>
</gene>
<feature type="transmembrane region" description="Helical" evidence="6">
    <location>
        <begin position="94"/>
        <end position="114"/>
    </location>
</feature>
<dbReference type="Proteomes" id="UP000280346">
    <property type="component" value="Unassembled WGS sequence"/>
</dbReference>